<evidence type="ECO:0000256" key="1">
    <source>
        <dbReference type="ARBA" id="ARBA00004141"/>
    </source>
</evidence>
<keyword evidence="5 6" id="KW-0472">Membrane</keyword>
<evidence type="ECO:0000256" key="5">
    <source>
        <dbReference type="ARBA" id="ARBA00023136"/>
    </source>
</evidence>
<dbReference type="GO" id="GO:0022857">
    <property type="term" value="F:transmembrane transporter activity"/>
    <property type="evidence" value="ECO:0007669"/>
    <property type="project" value="TreeGrafter"/>
</dbReference>
<dbReference type="GO" id="GO:0016020">
    <property type="term" value="C:membrane"/>
    <property type="evidence" value="ECO:0007669"/>
    <property type="project" value="UniProtKB-SubCell"/>
</dbReference>
<proteinExistence type="predicted"/>
<protein>
    <submittedName>
        <fullName evidence="7">Uncharacterized protein</fullName>
    </submittedName>
</protein>
<organism evidence="7">
    <name type="scientific">Bionectria ochroleuca</name>
    <name type="common">Gliocladium roseum</name>
    <dbReference type="NCBI Taxonomy" id="29856"/>
    <lineage>
        <taxon>Eukaryota</taxon>
        <taxon>Fungi</taxon>
        <taxon>Dikarya</taxon>
        <taxon>Ascomycota</taxon>
        <taxon>Pezizomycotina</taxon>
        <taxon>Sordariomycetes</taxon>
        <taxon>Hypocreomycetidae</taxon>
        <taxon>Hypocreales</taxon>
        <taxon>Bionectriaceae</taxon>
        <taxon>Clonostachys</taxon>
    </lineage>
</organism>
<dbReference type="SUPFAM" id="SSF103473">
    <property type="entry name" value="MFS general substrate transporter"/>
    <property type="match status" value="1"/>
</dbReference>
<evidence type="ECO:0000256" key="6">
    <source>
        <dbReference type="SAM" id="Phobius"/>
    </source>
</evidence>
<evidence type="ECO:0000256" key="4">
    <source>
        <dbReference type="ARBA" id="ARBA00022989"/>
    </source>
</evidence>
<keyword evidence="4 6" id="KW-1133">Transmembrane helix</keyword>
<evidence type="ECO:0000256" key="2">
    <source>
        <dbReference type="ARBA" id="ARBA00022448"/>
    </source>
</evidence>
<dbReference type="EMBL" id="CDPU01000043">
    <property type="protein sequence ID" value="CEO54571.1"/>
    <property type="molecule type" value="Genomic_DNA"/>
</dbReference>
<gene>
    <name evidence="7" type="ORF">BN869_000010629_1</name>
</gene>
<sequence length="131" mass="15379">MSTVPKKTWYKIQWYSDDDTPEERKFILKLDTLLVPYLLVAYWIKHIDQANPSNAYVGGMKEELGFYGNELVTFNTLFSLGVVVGQIPFVFLFTYLPMYWIIPGMDIAWGVFTLLQYRSQSFAEIATYRFF</sequence>
<evidence type="ECO:0000313" key="7">
    <source>
        <dbReference type="EMBL" id="CEO54571.1"/>
    </source>
</evidence>
<name>A0A0B7KIQ4_BIOOC</name>
<keyword evidence="3 6" id="KW-0812">Transmembrane</keyword>
<keyword evidence="2" id="KW-0813">Transport</keyword>
<accession>A0A0B7KIQ4</accession>
<evidence type="ECO:0000256" key="3">
    <source>
        <dbReference type="ARBA" id="ARBA00022692"/>
    </source>
</evidence>
<dbReference type="InterPro" id="IPR036259">
    <property type="entry name" value="MFS_trans_sf"/>
</dbReference>
<comment type="subcellular location">
    <subcellularLocation>
        <location evidence="1">Membrane</location>
        <topology evidence="1">Multi-pass membrane protein</topology>
    </subcellularLocation>
</comment>
<dbReference type="PANTHER" id="PTHR43791">
    <property type="entry name" value="PERMEASE-RELATED"/>
    <property type="match status" value="1"/>
</dbReference>
<dbReference type="PANTHER" id="PTHR43791:SF15">
    <property type="entry name" value="TRANSPORTER SEO1-RELATED"/>
    <property type="match status" value="1"/>
</dbReference>
<reference evidence="7" key="1">
    <citation type="submission" date="2015-01" db="EMBL/GenBank/DDBJ databases">
        <authorList>
            <person name="Durling Mikael"/>
        </authorList>
    </citation>
    <scope>NUCLEOTIDE SEQUENCE</scope>
</reference>
<dbReference type="AlphaFoldDB" id="A0A0B7KIQ4"/>
<dbReference type="Gene3D" id="1.20.1250.20">
    <property type="entry name" value="MFS general substrate transporter like domains"/>
    <property type="match status" value="1"/>
</dbReference>
<feature type="transmembrane region" description="Helical" evidence="6">
    <location>
        <begin position="71"/>
        <end position="92"/>
    </location>
</feature>